<protein>
    <submittedName>
        <fullName evidence="4">T9SS type A sorting domain-containing protein</fullName>
    </submittedName>
</protein>
<feature type="signal peptide" evidence="2">
    <location>
        <begin position="1"/>
        <end position="21"/>
    </location>
</feature>
<evidence type="ECO:0000256" key="2">
    <source>
        <dbReference type="SAM" id="SignalP"/>
    </source>
</evidence>
<accession>A0ABP7U401</accession>
<dbReference type="Pfam" id="PF18962">
    <property type="entry name" value="Por_Secre_tail"/>
    <property type="match status" value="1"/>
</dbReference>
<evidence type="ECO:0000313" key="4">
    <source>
        <dbReference type="EMBL" id="GAA4035545.1"/>
    </source>
</evidence>
<dbReference type="RefSeq" id="WP_324689907.1">
    <property type="nucleotide sequence ID" value="NZ_BAABCR010000015.1"/>
</dbReference>
<dbReference type="NCBIfam" id="TIGR04183">
    <property type="entry name" value="Por_Secre_tail"/>
    <property type="match status" value="1"/>
</dbReference>
<name>A0ABP7U401_9FLAO</name>
<keyword evidence="5" id="KW-1185">Reference proteome</keyword>
<proteinExistence type="predicted"/>
<gene>
    <name evidence="4" type="ORF">GCM10022386_21080</name>
</gene>
<evidence type="ECO:0000313" key="5">
    <source>
        <dbReference type="Proteomes" id="UP001500968"/>
    </source>
</evidence>
<keyword evidence="1 2" id="KW-0732">Signal</keyword>
<comment type="caution">
    <text evidence="4">The sequence shown here is derived from an EMBL/GenBank/DDBJ whole genome shotgun (WGS) entry which is preliminary data.</text>
</comment>
<evidence type="ECO:0000259" key="3">
    <source>
        <dbReference type="Pfam" id="PF18962"/>
    </source>
</evidence>
<dbReference type="EMBL" id="BAABCR010000015">
    <property type="protein sequence ID" value="GAA4035545.1"/>
    <property type="molecule type" value="Genomic_DNA"/>
</dbReference>
<dbReference type="Proteomes" id="UP001500968">
    <property type="component" value="Unassembled WGS sequence"/>
</dbReference>
<sequence length="253" mass="26898">MKKITLLLLLPFLGFSQSKVSNTVSVSNSNVTILLNNTTQTATLTLIGPSDRWLAAQFGSFSGGMEADSDVVYYNGTILVDAKHNGIGIAPSADAQNNWTVSSNTVTSGVRTIVATRLFDSPDATDYKFDYNDTTIGIALAQGNSASFSLAYHGATNRIVNTAVPFTNLGVADFSLNAAQIYPNPTTGDFTVQSKTTLTQVNIYTQTGAFVKTITVDDADSAAVTVKGLSTGVYLLELVNDTTDKAWKKVIVK</sequence>
<reference evidence="5" key="1">
    <citation type="journal article" date="2019" name="Int. J. Syst. Evol. Microbiol.">
        <title>The Global Catalogue of Microorganisms (GCM) 10K type strain sequencing project: providing services to taxonomists for standard genome sequencing and annotation.</title>
        <authorList>
            <consortium name="The Broad Institute Genomics Platform"/>
            <consortium name="The Broad Institute Genome Sequencing Center for Infectious Disease"/>
            <person name="Wu L."/>
            <person name="Ma J."/>
        </authorList>
    </citation>
    <scope>NUCLEOTIDE SEQUENCE [LARGE SCALE GENOMIC DNA]</scope>
    <source>
        <strain evidence="5">JCM 17064</strain>
    </source>
</reference>
<feature type="domain" description="Secretion system C-terminal sorting" evidence="3">
    <location>
        <begin position="181"/>
        <end position="252"/>
    </location>
</feature>
<dbReference type="InterPro" id="IPR026444">
    <property type="entry name" value="Secre_tail"/>
</dbReference>
<organism evidence="4 5">
    <name type="scientific">Flavobacterium cheonhonense</name>
    <dbReference type="NCBI Taxonomy" id="706185"/>
    <lineage>
        <taxon>Bacteria</taxon>
        <taxon>Pseudomonadati</taxon>
        <taxon>Bacteroidota</taxon>
        <taxon>Flavobacteriia</taxon>
        <taxon>Flavobacteriales</taxon>
        <taxon>Flavobacteriaceae</taxon>
        <taxon>Flavobacterium</taxon>
    </lineage>
</organism>
<evidence type="ECO:0000256" key="1">
    <source>
        <dbReference type="ARBA" id="ARBA00022729"/>
    </source>
</evidence>
<dbReference type="InterPro" id="IPR045266">
    <property type="entry name" value="DOH_DOMON"/>
</dbReference>
<dbReference type="CDD" id="cd09631">
    <property type="entry name" value="DOMON_DOH"/>
    <property type="match status" value="1"/>
</dbReference>
<feature type="chain" id="PRO_5045594366" evidence="2">
    <location>
        <begin position="22"/>
        <end position="253"/>
    </location>
</feature>